<dbReference type="RefSeq" id="WP_227929213.1">
    <property type="nucleotide sequence ID" value="NZ_JAJFZT010000007.1"/>
</dbReference>
<accession>A0A9X1S9A2</accession>
<dbReference type="Proteomes" id="UP001155145">
    <property type="component" value="Unassembled WGS sequence"/>
</dbReference>
<comment type="caution">
    <text evidence="2">The sequence shown here is derived from an EMBL/GenBank/DDBJ whole genome shotgun (WGS) entry which is preliminary data.</text>
</comment>
<sequence length="91" mass="9543">MVLGVVGLVLAFFPVANIAGLIVSILGLRKSRRANMGNIPAVIGIVLSILSILGTIIFGIFFFTVIAHLVEVCNDLGPGEHFVDGVTYTCG</sequence>
<reference evidence="2" key="1">
    <citation type="submission" date="2021-10" db="EMBL/GenBank/DDBJ databases">
        <title>Novel species in genus Arthrobacter.</title>
        <authorList>
            <person name="Liu Y."/>
        </authorList>
    </citation>
    <scope>NUCLEOTIDE SEQUENCE</scope>
    <source>
        <strain evidence="2">Zg-Y462</strain>
    </source>
</reference>
<protein>
    <recommendedName>
        <fullName evidence="4">DUF4190 domain-containing protein</fullName>
    </recommendedName>
</protein>
<evidence type="ECO:0000313" key="2">
    <source>
        <dbReference type="EMBL" id="MCC3273445.1"/>
    </source>
</evidence>
<dbReference type="EMBL" id="JAJFZT010000007">
    <property type="protein sequence ID" value="MCC3273445.1"/>
    <property type="molecule type" value="Genomic_DNA"/>
</dbReference>
<gene>
    <name evidence="2" type="ORF">LJ755_11965</name>
</gene>
<feature type="transmembrane region" description="Helical" evidence="1">
    <location>
        <begin position="6"/>
        <end position="28"/>
    </location>
</feature>
<organism evidence="2 3">
    <name type="scientific">Arthrobacter zhangbolii</name>
    <dbReference type="NCBI Taxonomy" id="2886936"/>
    <lineage>
        <taxon>Bacteria</taxon>
        <taxon>Bacillati</taxon>
        <taxon>Actinomycetota</taxon>
        <taxon>Actinomycetes</taxon>
        <taxon>Micrococcales</taxon>
        <taxon>Micrococcaceae</taxon>
        <taxon>Arthrobacter</taxon>
    </lineage>
</organism>
<keyword evidence="1" id="KW-1133">Transmembrane helix</keyword>
<evidence type="ECO:0008006" key="4">
    <source>
        <dbReference type="Google" id="ProtNLM"/>
    </source>
</evidence>
<evidence type="ECO:0000256" key="1">
    <source>
        <dbReference type="SAM" id="Phobius"/>
    </source>
</evidence>
<proteinExistence type="predicted"/>
<feature type="transmembrane region" description="Helical" evidence="1">
    <location>
        <begin position="40"/>
        <end position="70"/>
    </location>
</feature>
<name>A0A9X1S9A2_9MICC</name>
<dbReference type="AlphaFoldDB" id="A0A9X1S9A2"/>
<keyword evidence="1" id="KW-0812">Transmembrane</keyword>
<evidence type="ECO:0000313" key="3">
    <source>
        <dbReference type="Proteomes" id="UP001155145"/>
    </source>
</evidence>
<keyword evidence="1" id="KW-0472">Membrane</keyword>